<feature type="domain" description="GFO/IDH/MocA-like oxidoreductase" evidence="2">
    <location>
        <begin position="136"/>
        <end position="254"/>
    </location>
</feature>
<evidence type="ECO:0000313" key="4">
    <source>
        <dbReference type="Proteomes" id="UP000476064"/>
    </source>
</evidence>
<dbReference type="PANTHER" id="PTHR43377">
    <property type="entry name" value="BILIVERDIN REDUCTASE A"/>
    <property type="match status" value="1"/>
</dbReference>
<dbReference type="InterPro" id="IPR036291">
    <property type="entry name" value="NAD(P)-bd_dom_sf"/>
</dbReference>
<organism evidence="3 4">
    <name type="scientific">Paenibacillus lycopersici</name>
    <dbReference type="NCBI Taxonomy" id="2704462"/>
    <lineage>
        <taxon>Bacteria</taxon>
        <taxon>Bacillati</taxon>
        <taxon>Bacillota</taxon>
        <taxon>Bacilli</taxon>
        <taxon>Bacillales</taxon>
        <taxon>Paenibacillaceae</taxon>
        <taxon>Paenibacillus</taxon>
    </lineage>
</organism>
<accession>A0A6C0G5P6</accession>
<keyword evidence="4" id="KW-1185">Reference proteome</keyword>
<dbReference type="AlphaFoldDB" id="A0A6C0G5P6"/>
<dbReference type="RefSeq" id="WP_162358903.1">
    <property type="nucleotide sequence ID" value="NZ_CP048209.1"/>
</dbReference>
<gene>
    <name evidence="3" type="ORF">GXP70_22435</name>
</gene>
<dbReference type="SUPFAM" id="SSF51735">
    <property type="entry name" value="NAD(P)-binding Rossmann-fold domains"/>
    <property type="match status" value="1"/>
</dbReference>
<dbReference type="GO" id="GO:0000166">
    <property type="term" value="F:nucleotide binding"/>
    <property type="evidence" value="ECO:0007669"/>
    <property type="project" value="InterPro"/>
</dbReference>
<sequence>MGKVRFLMIGVGGMGREHIRRLLNVPEAEIVALSDPSEAAINQVKENFPSLANIAVYADYKEAIAQSGADAAVIVSPHSMHFEQGMACLDGGLHVLMEKPFVSGSDNAEQIIAHAEKVGKHLAVAYQRHLMGPYIYIRDLIQSGELGKINYICAYQAQRWLIGATGTWRQKLALSCGGQLNDSGSHLLDVVLWVTGLEPDSVSAAIENHGREVDIDSAVTVRFKEGAIATFNVVGSASIGWHEDVSIHGDKGSVLYRNNQILVAKEGERSLTAISEEDLPASSDPDIDFVNLVLGRVSEAAAPSSCGLRIARLTEAAWESAANGSKVIKLAD</sequence>
<dbReference type="KEGG" id="plyc:GXP70_22435"/>
<evidence type="ECO:0000259" key="1">
    <source>
        <dbReference type="Pfam" id="PF01408"/>
    </source>
</evidence>
<evidence type="ECO:0000259" key="2">
    <source>
        <dbReference type="Pfam" id="PF22725"/>
    </source>
</evidence>
<proteinExistence type="predicted"/>
<protein>
    <submittedName>
        <fullName evidence="3">Gfo/Idh/MocA family oxidoreductase</fullName>
    </submittedName>
</protein>
<dbReference type="EMBL" id="CP048209">
    <property type="protein sequence ID" value="QHT62470.1"/>
    <property type="molecule type" value="Genomic_DNA"/>
</dbReference>
<dbReference type="SUPFAM" id="SSF55347">
    <property type="entry name" value="Glyceraldehyde-3-phosphate dehydrogenase-like, C-terminal domain"/>
    <property type="match status" value="1"/>
</dbReference>
<feature type="domain" description="Gfo/Idh/MocA-like oxidoreductase N-terminal" evidence="1">
    <location>
        <begin position="4"/>
        <end position="126"/>
    </location>
</feature>
<dbReference type="Gene3D" id="3.30.360.10">
    <property type="entry name" value="Dihydrodipicolinate Reductase, domain 2"/>
    <property type="match status" value="1"/>
</dbReference>
<dbReference type="InterPro" id="IPR055170">
    <property type="entry name" value="GFO_IDH_MocA-like_dom"/>
</dbReference>
<reference evidence="3 4" key="1">
    <citation type="submission" date="2020-01" db="EMBL/GenBank/DDBJ databases">
        <title>Paenibacillus sp. nov., isolated from tomato rhizosphere.</title>
        <authorList>
            <person name="Weon H.-Y."/>
            <person name="Lee S.A."/>
        </authorList>
    </citation>
    <scope>NUCLEOTIDE SEQUENCE [LARGE SCALE GENOMIC DNA]</scope>
    <source>
        <strain evidence="3 4">12200R-189</strain>
    </source>
</reference>
<dbReference type="InterPro" id="IPR051450">
    <property type="entry name" value="Gfo/Idh/MocA_Oxidoreductases"/>
</dbReference>
<dbReference type="Proteomes" id="UP000476064">
    <property type="component" value="Chromosome"/>
</dbReference>
<evidence type="ECO:0000313" key="3">
    <source>
        <dbReference type="EMBL" id="QHT62470.1"/>
    </source>
</evidence>
<dbReference type="Pfam" id="PF01408">
    <property type="entry name" value="GFO_IDH_MocA"/>
    <property type="match status" value="1"/>
</dbReference>
<dbReference type="InterPro" id="IPR000683">
    <property type="entry name" value="Gfo/Idh/MocA-like_OxRdtase_N"/>
</dbReference>
<dbReference type="Gene3D" id="3.40.50.720">
    <property type="entry name" value="NAD(P)-binding Rossmann-like Domain"/>
    <property type="match status" value="1"/>
</dbReference>
<name>A0A6C0G5P6_9BACL</name>
<dbReference type="Pfam" id="PF22725">
    <property type="entry name" value="GFO_IDH_MocA_C3"/>
    <property type="match status" value="1"/>
</dbReference>
<dbReference type="PANTHER" id="PTHR43377:SF1">
    <property type="entry name" value="BILIVERDIN REDUCTASE A"/>
    <property type="match status" value="1"/>
</dbReference>